<dbReference type="GO" id="GO:0002376">
    <property type="term" value="P:immune system process"/>
    <property type="evidence" value="ECO:0007669"/>
    <property type="project" value="UniProtKB-KW"/>
</dbReference>
<name>G1P4G8_MYOLU</name>
<dbReference type="GeneTree" id="ENSGT00940000155819"/>
<dbReference type="Ensembl" id="ENSMLUT00000005319.2">
    <property type="protein sequence ID" value="ENSMLUP00000004854.2"/>
    <property type="gene ID" value="ENSMLUG00000005322.2"/>
</dbReference>
<dbReference type="InterPro" id="IPR013783">
    <property type="entry name" value="Ig-like_fold"/>
</dbReference>
<keyword evidence="1 3" id="KW-0732">Signal</keyword>
<dbReference type="FunCoup" id="G1P4G8">
    <property type="interactions" value="53"/>
</dbReference>
<evidence type="ECO:0000259" key="4">
    <source>
        <dbReference type="PROSITE" id="PS50835"/>
    </source>
</evidence>
<organism evidence="5 6">
    <name type="scientific">Myotis lucifugus</name>
    <name type="common">Little brown bat</name>
    <dbReference type="NCBI Taxonomy" id="59463"/>
    <lineage>
        <taxon>Eukaryota</taxon>
        <taxon>Metazoa</taxon>
        <taxon>Chordata</taxon>
        <taxon>Craniata</taxon>
        <taxon>Vertebrata</taxon>
        <taxon>Euteleostomi</taxon>
        <taxon>Mammalia</taxon>
        <taxon>Eutheria</taxon>
        <taxon>Laurasiatheria</taxon>
        <taxon>Chiroptera</taxon>
        <taxon>Yangochiroptera</taxon>
        <taxon>Vespertilionidae</taxon>
        <taxon>Myotis</taxon>
    </lineage>
</organism>
<dbReference type="PROSITE" id="PS50835">
    <property type="entry name" value="IG_LIKE"/>
    <property type="match status" value="1"/>
</dbReference>
<dbReference type="OMA" id="PCALEIQ"/>
<dbReference type="SUPFAM" id="SSF48726">
    <property type="entry name" value="Immunoglobulin"/>
    <property type="match status" value="1"/>
</dbReference>
<reference evidence="5" key="2">
    <citation type="submission" date="2025-08" db="UniProtKB">
        <authorList>
            <consortium name="Ensembl"/>
        </authorList>
    </citation>
    <scope>IDENTIFICATION</scope>
</reference>
<keyword evidence="2" id="KW-0391">Immunity</keyword>
<sequence length="114" mass="12644">MCLTLLCCVALCVWGAGSVDTEVTQSPGHLVKGKGQNAKMGCVPIKGHSYVYWYRQKLGEELKFLVYLQNEEILEKTDMINERYSPKCPQNSPCSLEIESTEPGDAALYFCASS</sequence>
<dbReference type="PANTHER" id="PTHR23268:SF46">
    <property type="entry name" value="IMMUNOGLOBULIN V-SET DOMAIN-CONTAINING PROTEIN"/>
    <property type="match status" value="1"/>
</dbReference>
<feature type="chain" id="PRO_5003416565" description="Ig-like domain-containing protein" evidence="3">
    <location>
        <begin position="19"/>
        <end position="114"/>
    </location>
</feature>
<evidence type="ECO:0000313" key="5">
    <source>
        <dbReference type="Ensembl" id="ENSMLUP00000004854.2"/>
    </source>
</evidence>
<dbReference type="eggNOG" id="ENOG502SA48">
    <property type="taxonomic scope" value="Eukaryota"/>
</dbReference>
<feature type="signal peptide" evidence="3">
    <location>
        <begin position="1"/>
        <end position="18"/>
    </location>
</feature>
<dbReference type="InterPro" id="IPR036179">
    <property type="entry name" value="Ig-like_dom_sf"/>
</dbReference>
<dbReference type="InterPro" id="IPR013106">
    <property type="entry name" value="Ig_V-set"/>
</dbReference>
<accession>G1P4G8</accession>
<evidence type="ECO:0000256" key="2">
    <source>
        <dbReference type="ARBA" id="ARBA00022859"/>
    </source>
</evidence>
<evidence type="ECO:0000313" key="6">
    <source>
        <dbReference type="Proteomes" id="UP000001074"/>
    </source>
</evidence>
<dbReference type="PANTHER" id="PTHR23268">
    <property type="entry name" value="T-CELL RECEPTOR BETA CHAIN"/>
    <property type="match status" value="1"/>
</dbReference>
<dbReference type="Gene3D" id="2.60.40.10">
    <property type="entry name" value="Immunoglobulins"/>
    <property type="match status" value="1"/>
</dbReference>
<dbReference type="Proteomes" id="UP000001074">
    <property type="component" value="Unassembled WGS sequence"/>
</dbReference>
<dbReference type="Pfam" id="PF07686">
    <property type="entry name" value="V-set"/>
    <property type="match status" value="1"/>
</dbReference>
<evidence type="ECO:0000256" key="3">
    <source>
        <dbReference type="SAM" id="SignalP"/>
    </source>
</evidence>
<dbReference type="GO" id="GO:0005886">
    <property type="term" value="C:plasma membrane"/>
    <property type="evidence" value="ECO:0007669"/>
    <property type="project" value="TreeGrafter"/>
</dbReference>
<reference evidence="5 6" key="1">
    <citation type="journal article" date="2011" name="Nature">
        <title>A high-resolution map of human evolutionary constraint using 29 mammals.</title>
        <authorList>
            <person name="Lindblad-Toh K."/>
            <person name="Garber M."/>
            <person name="Zuk O."/>
            <person name="Lin M.F."/>
            <person name="Parker B.J."/>
            <person name="Washietl S."/>
            <person name="Kheradpour P."/>
            <person name="Ernst J."/>
            <person name="Jordan G."/>
            <person name="Mauceli E."/>
            <person name="Ward L.D."/>
            <person name="Lowe C.B."/>
            <person name="Holloway A.K."/>
            <person name="Clamp M."/>
            <person name="Gnerre S."/>
            <person name="Alfoldi J."/>
            <person name="Beal K."/>
            <person name="Chang J."/>
            <person name="Clawson H."/>
            <person name="Cuff J."/>
            <person name="Di Palma F."/>
            <person name="Fitzgerald S."/>
            <person name="Flicek P."/>
            <person name="Guttman M."/>
            <person name="Hubisz M.J."/>
            <person name="Jaffe D.B."/>
            <person name="Jungreis I."/>
            <person name="Kent W.J."/>
            <person name="Kostka D."/>
            <person name="Lara M."/>
            <person name="Martins A.L."/>
            <person name="Massingham T."/>
            <person name="Moltke I."/>
            <person name="Raney B.J."/>
            <person name="Rasmussen M.D."/>
            <person name="Robinson J."/>
            <person name="Stark A."/>
            <person name="Vilella A.J."/>
            <person name="Wen J."/>
            <person name="Xie X."/>
            <person name="Zody M.C."/>
            <person name="Baldwin J."/>
            <person name="Bloom T."/>
            <person name="Chin C.W."/>
            <person name="Heiman D."/>
            <person name="Nicol R."/>
            <person name="Nusbaum C."/>
            <person name="Young S."/>
            <person name="Wilkinson J."/>
            <person name="Worley K.C."/>
            <person name="Kovar C.L."/>
            <person name="Muzny D.M."/>
            <person name="Gibbs R.A."/>
            <person name="Cree A."/>
            <person name="Dihn H.H."/>
            <person name="Fowler G."/>
            <person name="Jhangiani S."/>
            <person name="Joshi V."/>
            <person name="Lee S."/>
            <person name="Lewis L.R."/>
            <person name="Nazareth L.V."/>
            <person name="Okwuonu G."/>
            <person name="Santibanez J."/>
            <person name="Warren W.C."/>
            <person name="Mardis E.R."/>
            <person name="Weinstock G.M."/>
            <person name="Wilson R.K."/>
            <person name="Delehaunty K."/>
            <person name="Dooling D."/>
            <person name="Fronik C."/>
            <person name="Fulton L."/>
            <person name="Fulton B."/>
            <person name="Graves T."/>
            <person name="Minx P."/>
            <person name="Sodergren E."/>
            <person name="Birney E."/>
            <person name="Margulies E.H."/>
            <person name="Herrero J."/>
            <person name="Green E.D."/>
            <person name="Haussler D."/>
            <person name="Siepel A."/>
            <person name="Goldman N."/>
            <person name="Pollard K.S."/>
            <person name="Pedersen J.S."/>
            <person name="Lander E.S."/>
            <person name="Kellis M."/>
        </authorList>
    </citation>
    <scope>NUCLEOTIDE SEQUENCE [LARGE SCALE GENOMIC DNA]</scope>
</reference>
<reference evidence="5" key="3">
    <citation type="submission" date="2025-09" db="UniProtKB">
        <authorList>
            <consortium name="Ensembl"/>
        </authorList>
    </citation>
    <scope>IDENTIFICATION</scope>
</reference>
<dbReference type="AlphaFoldDB" id="G1P4G8"/>
<dbReference type="InParanoid" id="G1P4G8"/>
<dbReference type="GO" id="GO:0007166">
    <property type="term" value="P:cell surface receptor signaling pathway"/>
    <property type="evidence" value="ECO:0007669"/>
    <property type="project" value="TreeGrafter"/>
</dbReference>
<evidence type="ECO:0000256" key="1">
    <source>
        <dbReference type="ARBA" id="ARBA00022729"/>
    </source>
</evidence>
<keyword evidence="6" id="KW-1185">Reference proteome</keyword>
<feature type="domain" description="Ig-like" evidence="4">
    <location>
        <begin position="21"/>
        <end position="114"/>
    </location>
</feature>
<dbReference type="InterPro" id="IPR050413">
    <property type="entry name" value="TCR_beta_variable"/>
</dbReference>
<dbReference type="STRING" id="59463.ENSMLUP00000004854"/>
<protein>
    <recommendedName>
        <fullName evidence="4">Ig-like domain-containing protein</fullName>
    </recommendedName>
</protein>
<proteinExistence type="predicted"/>
<dbReference type="HOGENOM" id="CLU_077975_9_4_1"/>
<dbReference type="InterPro" id="IPR007110">
    <property type="entry name" value="Ig-like_dom"/>
</dbReference>
<dbReference type="EMBL" id="AAPE02029190">
    <property type="status" value="NOT_ANNOTATED_CDS"/>
    <property type="molecule type" value="Genomic_DNA"/>
</dbReference>